<gene>
    <name evidence="1" type="ORF">Ahy_A10g048359</name>
</gene>
<name>A0A445B4X4_ARAHY</name>
<sequence length="87" mass="10415">MGQTFEKNLHIAAYFLTPTFFIKIIKKHLISCKVYFILLHCIVKIQLRQQKKYTYIEIERKVLIGHKLFEMQKNFNLVVWRGSAPCL</sequence>
<organism evidence="1 2">
    <name type="scientific">Arachis hypogaea</name>
    <name type="common">Peanut</name>
    <dbReference type="NCBI Taxonomy" id="3818"/>
    <lineage>
        <taxon>Eukaryota</taxon>
        <taxon>Viridiplantae</taxon>
        <taxon>Streptophyta</taxon>
        <taxon>Embryophyta</taxon>
        <taxon>Tracheophyta</taxon>
        <taxon>Spermatophyta</taxon>
        <taxon>Magnoliopsida</taxon>
        <taxon>eudicotyledons</taxon>
        <taxon>Gunneridae</taxon>
        <taxon>Pentapetalae</taxon>
        <taxon>rosids</taxon>
        <taxon>fabids</taxon>
        <taxon>Fabales</taxon>
        <taxon>Fabaceae</taxon>
        <taxon>Papilionoideae</taxon>
        <taxon>50 kb inversion clade</taxon>
        <taxon>dalbergioids sensu lato</taxon>
        <taxon>Dalbergieae</taxon>
        <taxon>Pterocarpus clade</taxon>
        <taxon>Arachis</taxon>
    </lineage>
</organism>
<proteinExistence type="predicted"/>
<comment type="caution">
    <text evidence="1">The sequence shown here is derived from an EMBL/GenBank/DDBJ whole genome shotgun (WGS) entry which is preliminary data.</text>
</comment>
<protein>
    <submittedName>
        <fullName evidence="1">Uncharacterized protein</fullName>
    </submittedName>
</protein>
<dbReference type="AlphaFoldDB" id="A0A445B4X4"/>
<dbReference type="Proteomes" id="UP000289738">
    <property type="component" value="Chromosome A10"/>
</dbReference>
<keyword evidence="2" id="KW-1185">Reference proteome</keyword>
<evidence type="ECO:0000313" key="2">
    <source>
        <dbReference type="Proteomes" id="UP000289738"/>
    </source>
</evidence>
<dbReference type="EMBL" id="SDMP01000010">
    <property type="protein sequence ID" value="RYR33735.1"/>
    <property type="molecule type" value="Genomic_DNA"/>
</dbReference>
<reference evidence="1 2" key="1">
    <citation type="submission" date="2019-01" db="EMBL/GenBank/DDBJ databases">
        <title>Sequencing of cultivated peanut Arachis hypogaea provides insights into genome evolution and oil improvement.</title>
        <authorList>
            <person name="Chen X."/>
        </authorList>
    </citation>
    <scope>NUCLEOTIDE SEQUENCE [LARGE SCALE GENOMIC DNA]</scope>
    <source>
        <strain evidence="2">cv. Fuhuasheng</strain>
        <tissue evidence="1">Leaves</tissue>
    </source>
</reference>
<accession>A0A445B4X4</accession>
<evidence type="ECO:0000313" key="1">
    <source>
        <dbReference type="EMBL" id="RYR33735.1"/>
    </source>
</evidence>